<comment type="function">
    <text evidence="11">Participates in a DNA-damage check-point that is active prior to asymmetric division when DNA is damaged. DisA forms globular foci that rapidly scan along the chromosomes during sporulation, searching for lesions. When a lesion is present, DisA pauses at the lesion site. This triggers a cellular response that culminates in a temporary block in sporulation initiation.</text>
</comment>
<dbReference type="PROSITE" id="PS51794">
    <property type="entry name" value="DAC"/>
    <property type="match status" value="1"/>
</dbReference>
<comment type="subunit">
    <text evidence="11">Homooctamer.</text>
</comment>
<keyword evidence="9 11" id="KW-0238">DNA-binding</keyword>
<dbReference type="InterPro" id="IPR003390">
    <property type="entry name" value="DNA_integrity_scan_DisA_N"/>
</dbReference>
<dbReference type="InterPro" id="IPR038331">
    <property type="entry name" value="DisA_sf"/>
</dbReference>
<accession>A0A1T4Y2Q7</accession>
<dbReference type="FunFam" id="3.40.1700.10:FF:000001">
    <property type="entry name" value="DNA integrity scanning protein DisA"/>
    <property type="match status" value="1"/>
</dbReference>
<dbReference type="GO" id="GO:0140097">
    <property type="term" value="F:catalytic activity, acting on DNA"/>
    <property type="evidence" value="ECO:0007669"/>
    <property type="project" value="UniProtKB-ARBA"/>
</dbReference>
<evidence type="ECO:0000256" key="4">
    <source>
        <dbReference type="ARBA" id="ARBA00022695"/>
    </source>
</evidence>
<dbReference type="SUPFAM" id="SSF143597">
    <property type="entry name" value="YojJ-like"/>
    <property type="match status" value="1"/>
</dbReference>
<dbReference type="Proteomes" id="UP000190105">
    <property type="component" value="Unassembled WGS sequence"/>
</dbReference>
<evidence type="ECO:0000256" key="1">
    <source>
        <dbReference type="ARBA" id="ARBA00000877"/>
    </source>
</evidence>
<evidence type="ECO:0000259" key="12">
    <source>
        <dbReference type="PROSITE" id="PS51794"/>
    </source>
</evidence>
<keyword evidence="3 11" id="KW-0808">Transferase</keyword>
<dbReference type="GO" id="GO:0003677">
    <property type="term" value="F:DNA binding"/>
    <property type="evidence" value="ECO:0007669"/>
    <property type="project" value="UniProtKB-UniRule"/>
</dbReference>
<evidence type="ECO:0000256" key="11">
    <source>
        <dbReference type="HAMAP-Rule" id="MF_01438"/>
    </source>
</evidence>
<dbReference type="OrthoDB" id="41841at2"/>
<name>A0A1T4Y2Q7_9CLOT</name>
<sequence>MLDSREMELINVLKIVAPGTPLREGLENVLKAKTGALIMVGDQKEVMGIIDGGFFINSEYSPSYLYELAKMDGAIVLSSDLKRILYANTQLIPDSSIATFETGTRHRTADRVAKQTGNLVIAISQRRNIITVYKGNLKYILKDTNIILTKANQAIQTLERYKAVLDEAMTNLSVLEFDDLVTVYDVVTAVQRNEMVMRIVNEIQKYIYELGNEGRLISMQLDDLIDEVENDGIMLIKDYSYQKDFNDIMKGIKNLSSDELLELSLVCKIFGYSADLMLDTMISSKGYRLMSKIPKVPPIVIENLVKTFGQLKNVMQASIEELDNVEGIGEARARAIKEGLRKLQEKVLLNRHL</sequence>
<keyword evidence="6 11" id="KW-0227">DNA damage</keyword>
<dbReference type="GO" id="GO:0006281">
    <property type="term" value="P:DNA repair"/>
    <property type="evidence" value="ECO:0007669"/>
    <property type="project" value="UniProtKB-UniRule"/>
</dbReference>
<gene>
    <name evidence="11" type="primary">disA</name>
    <name evidence="13" type="ORF">SAMN05443428_12019</name>
</gene>
<dbReference type="NCBIfam" id="NF010009">
    <property type="entry name" value="PRK13482.1"/>
    <property type="match status" value="1"/>
</dbReference>
<dbReference type="Gene3D" id="1.20.1260.110">
    <property type="entry name" value="DNA integrity scanning linker region"/>
    <property type="match status" value="1"/>
</dbReference>
<dbReference type="InterPro" id="IPR010994">
    <property type="entry name" value="RuvA_2-like"/>
</dbReference>
<evidence type="ECO:0000256" key="9">
    <source>
        <dbReference type="ARBA" id="ARBA00023125"/>
    </source>
</evidence>
<proteinExistence type="inferred from homology"/>
<evidence type="ECO:0000256" key="6">
    <source>
        <dbReference type="ARBA" id="ARBA00022763"/>
    </source>
</evidence>
<dbReference type="RefSeq" id="WP_078697263.1">
    <property type="nucleotide sequence ID" value="NZ_FUYH01000020.1"/>
</dbReference>
<comment type="similarity">
    <text evidence="11">Belongs to the DisA family.</text>
</comment>
<reference evidence="14" key="1">
    <citation type="submission" date="2017-02" db="EMBL/GenBank/DDBJ databases">
        <authorList>
            <person name="Varghese N."/>
            <person name="Submissions S."/>
        </authorList>
    </citation>
    <scope>NUCLEOTIDE SEQUENCE [LARGE SCALE GENOMIC DNA]</scope>
    <source>
        <strain evidence="14">USBA 833</strain>
    </source>
</reference>
<dbReference type="InterPro" id="IPR050338">
    <property type="entry name" value="DisA"/>
</dbReference>
<evidence type="ECO:0000256" key="3">
    <source>
        <dbReference type="ARBA" id="ARBA00022679"/>
    </source>
</evidence>
<dbReference type="Pfam" id="PF02457">
    <property type="entry name" value="DAC"/>
    <property type="match status" value="1"/>
</dbReference>
<evidence type="ECO:0000256" key="2">
    <source>
        <dbReference type="ARBA" id="ARBA00001946"/>
    </source>
</evidence>
<dbReference type="EC" id="2.7.7.85" evidence="11"/>
<evidence type="ECO:0000256" key="5">
    <source>
        <dbReference type="ARBA" id="ARBA00022741"/>
    </source>
</evidence>
<dbReference type="InterPro" id="IPR036888">
    <property type="entry name" value="DNA_integrity_DisA_N_sf"/>
</dbReference>
<keyword evidence="7 11" id="KW-0067">ATP-binding</keyword>
<feature type="binding site" evidence="11">
    <location>
        <position position="91"/>
    </location>
    <ligand>
        <name>ATP</name>
        <dbReference type="ChEBI" id="CHEBI:30616"/>
    </ligand>
</feature>
<keyword evidence="8 11" id="KW-0460">Magnesium</keyword>
<dbReference type="PANTHER" id="PTHR34185:SF3">
    <property type="entry name" value="DNA INTEGRITY SCANNING PROTEIN DISA"/>
    <property type="match status" value="1"/>
</dbReference>
<evidence type="ECO:0000256" key="8">
    <source>
        <dbReference type="ARBA" id="ARBA00022842"/>
    </source>
</evidence>
<dbReference type="InterPro" id="IPR023763">
    <property type="entry name" value="DNA_integrity_scanning_protein"/>
</dbReference>
<evidence type="ECO:0000256" key="10">
    <source>
        <dbReference type="ARBA" id="ARBA00023204"/>
    </source>
</evidence>
<dbReference type="Gene3D" id="1.10.150.20">
    <property type="entry name" value="5' to 3' exonuclease, C-terminal subdomain"/>
    <property type="match status" value="1"/>
</dbReference>
<dbReference type="GO" id="GO:0004016">
    <property type="term" value="F:adenylate cyclase activity"/>
    <property type="evidence" value="ECO:0007669"/>
    <property type="project" value="TreeGrafter"/>
</dbReference>
<keyword evidence="10 11" id="KW-0234">DNA repair</keyword>
<dbReference type="AlphaFoldDB" id="A0A1T4Y2Q7"/>
<dbReference type="SUPFAM" id="SSF47781">
    <property type="entry name" value="RuvA domain 2-like"/>
    <property type="match status" value="1"/>
</dbReference>
<comment type="function">
    <text evidence="11">Has also diadenylate cyclase activity, catalyzing the condensation of 2 ATP molecules into cyclic di-AMP (c-di-AMP). c-di-AMP acts as a signaling molecule that couples DNA integrity with progression of sporulation. The rise in c-di-AMP level generated by DisA while scanning the chromosome, operates as a positive signal that advances sporulation; upon encountering a lesion, the DisA focus arrests at the damaged site and halts c-di-AMP synthesis.</text>
</comment>
<comment type="catalytic activity">
    <reaction evidence="1 11">
        <text>2 ATP = 3',3'-c-di-AMP + 2 diphosphate</text>
        <dbReference type="Rhea" id="RHEA:35655"/>
        <dbReference type="ChEBI" id="CHEBI:30616"/>
        <dbReference type="ChEBI" id="CHEBI:33019"/>
        <dbReference type="ChEBI" id="CHEBI:71500"/>
        <dbReference type="EC" id="2.7.7.85"/>
    </reaction>
</comment>
<dbReference type="InterPro" id="IPR000445">
    <property type="entry name" value="HhH_motif"/>
</dbReference>
<keyword evidence="5 11" id="KW-0547">Nucleotide-binding</keyword>
<dbReference type="HAMAP" id="MF_01438">
    <property type="entry name" value="DisA"/>
    <property type="match status" value="1"/>
</dbReference>
<evidence type="ECO:0000313" key="14">
    <source>
        <dbReference type="Proteomes" id="UP000190105"/>
    </source>
</evidence>
<comment type="cofactor">
    <cofactor evidence="2 11">
        <name>Mg(2+)</name>
        <dbReference type="ChEBI" id="CHEBI:18420"/>
    </cofactor>
</comment>
<evidence type="ECO:0000256" key="7">
    <source>
        <dbReference type="ARBA" id="ARBA00022840"/>
    </source>
</evidence>
<dbReference type="InterPro" id="IPR018906">
    <property type="entry name" value="DNA_integrity_scan_DisA_link"/>
</dbReference>
<dbReference type="Pfam" id="PF00633">
    <property type="entry name" value="HHH"/>
    <property type="match status" value="1"/>
</dbReference>
<keyword evidence="4 11" id="KW-0548">Nucleotidyltransferase</keyword>
<dbReference type="GO" id="GO:0106408">
    <property type="term" value="F:diadenylate cyclase activity"/>
    <property type="evidence" value="ECO:0007669"/>
    <property type="project" value="UniProtKB-EC"/>
</dbReference>
<organism evidence="13 14">
    <name type="scientific">Caloramator quimbayensis</name>
    <dbReference type="NCBI Taxonomy" id="1147123"/>
    <lineage>
        <taxon>Bacteria</taxon>
        <taxon>Bacillati</taxon>
        <taxon>Bacillota</taxon>
        <taxon>Clostridia</taxon>
        <taxon>Eubacteriales</taxon>
        <taxon>Clostridiaceae</taxon>
        <taxon>Caloramator</taxon>
    </lineage>
</organism>
<dbReference type="EMBL" id="FUYH01000020">
    <property type="protein sequence ID" value="SKA96094.1"/>
    <property type="molecule type" value="Genomic_DNA"/>
</dbReference>
<dbReference type="GO" id="GO:0005524">
    <property type="term" value="F:ATP binding"/>
    <property type="evidence" value="ECO:0007669"/>
    <property type="project" value="UniProtKB-UniRule"/>
</dbReference>
<feature type="domain" description="DAC" evidence="12">
    <location>
        <begin position="6"/>
        <end position="144"/>
    </location>
</feature>
<keyword evidence="14" id="KW-1185">Reference proteome</keyword>
<dbReference type="Pfam" id="PF10635">
    <property type="entry name" value="DisA-linker"/>
    <property type="match status" value="1"/>
</dbReference>
<dbReference type="STRING" id="1147123.SAMN05443428_12019"/>
<feature type="binding site" evidence="11">
    <location>
        <position position="73"/>
    </location>
    <ligand>
        <name>ATP</name>
        <dbReference type="ChEBI" id="CHEBI:30616"/>
    </ligand>
</feature>
<dbReference type="PANTHER" id="PTHR34185">
    <property type="entry name" value="DIADENYLATE CYCLASE"/>
    <property type="match status" value="1"/>
</dbReference>
<dbReference type="Gene3D" id="3.40.1700.10">
    <property type="entry name" value="DNA integrity scanning protein, DisA, N-terminal domain"/>
    <property type="match status" value="1"/>
</dbReference>
<feature type="binding site" evidence="11">
    <location>
        <begin position="104"/>
        <end position="108"/>
    </location>
    <ligand>
        <name>ATP</name>
        <dbReference type="ChEBI" id="CHEBI:30616"/>
    </ligand>
</feature>
<dbReference type="GO" id="GO:0016787">
    <property type="term" value="F:hydrolase activity"/>
    <property type="evidence" value="ECO:0007669"/>
    <property type="project" value="UniProtKB-ARBA"/>
</dbReference>
<protein>
    <recommendedName>
        <fullName evidence="11">DNA integrity scanning protein DisA</fullName>
    </recommendedName>
    <alternativeName>
        <fullName evidence="11">Cyclic di-AMP synthase</fullName>
        <shortName evidence="11">c-di-AMP synthase</shortName>
    </alternativeName>
    <alternativeName>
        <fullName evidence="11">Diadenylate cyclase</fullName>
        <ecNumber evidence="11">2.7.7.85</ecNumber>
    </alternativeName>
</protein>
<evidence type="ECO:0000313" key="13">
    <source>
        <dbReference type="EMBL" id="SKA96094.1"/>
    </source>
</evidence>